<comment type="similarity">
    <text evidence="4 5">Belongs to the small heat shock protein (HSP20) family.</text>
</comment>
<dbReference type="RefSeq" id="XP_020105968.1">
    <property type="nucleotide sequence ID" value="XM_020250379.1"/>
</dbReference>
<dbReference type="InterPro" id="IPR002068">
    <property type="entry name" value="A-crystallin/Hsp20_dom"/>
</dbReference>
<dbReference type="SUPFAM" id="SSF49764">
    <property type="entry name" value="HSP20-like chaperones"/>
    <property type="match status" value="1"/>
</dbReference>
<reference evidence="10" key="2">
    <citation type="submission" date="2025-08" db="UniProtKB">
        <authorList>
            <consortium name="RefSeq"/>
        </authorList>
    </citation>
    <scope>IDENTIFICATION</scope>
    <source>
        <tissue evidence="10">Leaf</tissue>
    </source>
</reference>
<proteinExistence type="inferred from homology"/>
<evidence type="ECO:0000256" key="1">
    <source>
        <dbReference type="ARBA" id="ARBA00004162"/>
    </source>
</evidence>
<name>A0A6P5GIQ4_ANACO</name>
<dbReference type="GO" id="GO:0005886">
    <property type="term" value="C:plasma membrane"/>
    <property type="evidence" value="ECO:0007669"/>
    <property type="project" value="UniProtKB-SubCell"/>
</dbReference>
<evidence type="ECO:0000256" key="5">
    <source>
        <dbReference type="RuleBase" id="RU003616"/>
    </source>
</evidence>
<dbReference type="GO" id="GO:0006952">
    <property type="term" value="P:defense response"/>
    <property type="evidence" value="ECO:0007669"/>
    <property type="project" value="UniProtKB-KW"/>
</dbReference>
<dbReference type="GeneID" id="109722347"/>
<dbReference type="InterPro" id="IPR007052">
    <property type="entry name" value="CS_dom"/>
</dbReference>
<dbReference type="PANTHER" id="PTHR43670">
    <property type="entry name" value="HEAT SHOCK PROTEIN 26"/>
    <property type="match status" value="1"/>
</dbReference>
<dbReference type="Proteomes" id="UP000515123">
    <property type="component" value="Linkage group 16"/>
</dbReference>
<dbReference type="PROSITE" id="PS51203">
    <property type="entry name" value="CS"/>
    <property type="match status" value="1"/>
</dbReference>
<gene>
    <name evidence="10" type="primary">LOC109722347</name>
</gene>
<dbReference type="PROSITE" id="PS01031">
    <property type="entry name" value="SHSP"/>
    <property type="match status" value="1"/>
</dbReference>
<protein>
    <submittedName>
        <fullName evidence="10">Inactive protein RESTRICTED TEV MOVEMENT 2-like</fullName>
    </submittedName>
</protein>
<dbReference type="OrthoDB" id="1431247at2759"/>
<feature type="region of interest" description="Disordered" evidence="6">
    <location>
        <begin position="97"/>
        <end position="197"/>
    </location>
</feature>
<reference evidence="9" key="1">
    <citation type="journal article" date="2015" name="Nat. Genet.">
        <title>The pineapple genome and the evolution of CAM photosynthesis.</title>
        <authorList>
            <person name="Ming R."/>
            <person name="VanBuren R."/>
            <person name="Wai C.M."/>
            <person name="Tang H."/>
            <person name="Schatz M.C."/>
            <person name="Bowers J.E."/>
            <person name="Lyons E."/>
            <person name="Wang M.L."/>
            <person name="Chen J."/>
            <person name="Biggers E."/>
            <person name="Zhang J."/>
            <person name="Huang L."/>
            <person name="Zhang L."/>
            <person name="Miao W."/>
            <person name="Zhang J."/>
            <person name="Ye Z."/>
            <person name="Miao C."/>
            <person name="Lin Z."/>
            <person name="Wang H."/>
            <person name="Zhou H."/>
            <person name="Yim W.C."/>
            <person name="Priest H.D."/>
            <person name="Zheng C."/>
            <person name="Woodhouse M."/>
            <person name="Edger P.P."/>
            <person name="Guyot R."/>
            <person name="Guo H.B."/>
            <person name="Guo H."/>
            <person name="Zheng G."/>
            <person name="Singh R."/>
            <person name="Sharma A."/>
            <person name="Min X."/>
            <person name="Zheng Y."/>
            <person name="Lee H."/>
            <person name="Gurtowski J."/>
            <person name="Sedlazeck F.J."/>
            <person name="Harkess A."/>
            <person name="McKain M.R."/>
            <person name="Liao Z."/>
            <person name="Fang J."/>
            <person name="Liu J."/>
            <person name="Zhang X."/>
            <person name="Zhang Q."/>
            <person name="Hu W."/>
            <person name="Qin Y."/>
            <person name="Wang K."/>
            <person name="Chen L.Y."/>
            <person name="Shirley N."/>
            <person name="Lin Y.R."/>
            <person name="Liu L.Y."/>
            <person name="Hernandez A.G."/>
            <person name="Wright C.L."/>
            <person name="Bulone V."/>
            <person name="Tuskan G.A."/>
            <person name="Heath K."/>
            <person name="Zee F."/>
            <person name="Moore P.H."/>
            <person name="Sunkar R."/>
            <person name="Leebens-Mack J.H."/>
            <person name="Mockler T."/>
            <person name="Bennetzen J.L."/>
            <person name="Freeling M."/>
            <person name="Sankoff D."/>
            <person name="Paterson A.H."/>
            <person name="Zhu X."/>
            <person name="Yang X."/>
            <person name="Smith J.A."/>
            <person name="Cushman J.C."/>
            <person name="Paull R.E."/>
            <person name="Yu Q."/>
        </authorList>
    </citation>
    <scope>NUCLEOTIDE SEQUENCE [LARGE SCALE GENOMIC DNA]</scope>
    <source>
        <strain evidence="9">cv. F153</strain>
    </source>
</reference>
<keyword evidence="2" id="KW-1003">Cell membrane</keyword>
<evidence type="ECO:0000313" key="9">
    <source>
        <dbReference type="Proteomes" id="UP000515123"/>
    </source>
</evidence>
<accession>A0A6P5GIQ4</accession>
<evidence type="ECO:0000256" key="4">
    <source>
        <dbReference type="PROSITE-ProRule" id="PRU00285"/>
    </source>
</evidence>
<feature type="domain" description="CS" evidence="8">
    <location>
        <begin position="13"/>
        <end position="110"/>
    </location>
</feature>
<evidence type="ECO:0000256" key="6">
    <source>
        <dbReference type="SAM" id="MobiDB-lite"/>
    </source>
</evidence>
<evidence type="ECO:0000256" key="3">
    <source>
        <dbReference type="ARBA" id="ARBA00022821"/>
    </source>
</evidence>
<organism evidence="9 10">
    <name type="scientific">Ananas comosus</name>
    <name type="common">Pineapple</name>
    <name type="synonym">Ananas ananas</name>
    <dbReference type="NCBI Taxonomy" id="4615"/>
    <lineage>
        <taxon>Eukaryota</taxon>
        <taxon>Viridiplantae</taxon>
        <taxon>Streptophyta</taxon>
        <taxon>Embryophyta</taxon>
        <taxon>Tracheophyta</taxon>
        <taxon>Spermatophyta</taxon>
        <taxon>Magnoliopsida</taxon>
        <taxon>Liliopsida</taxon>
        <taxon>Poales</taxon>
        <taxon>Bromeliaceae</taxon>
        <taxon>Bromelioideae</taxon>
        <taxon>Ananas</taxon>
    </lineage>
</organism>
<evidence type="ECO:0000259" key="7">
    <source>
        <dbReference type="PROSITE" id="PS01031"/>
    </source>
</evidence>
<dbReference type="Gene3D" id="2.60.40.790">
    <property type="match status" value="1"/>
</dbReference>
<dbReference type="Pfam" id="PF00011">
    <property type="entry name" value="HSP20"/>
    <property type="match status" value="1"/>
</dbReference>
<evidence type="ECO:0000259" key="8">
    <source>
        <dbReference type="PROSITE" id="PS51203"/>
    </source>
</evidence>
<comment type="subcellular location">
    <subcellularLocation>
        <location evidence="1">Cell membrane</location>
        <topology evidence="1">Single-pass membrane protein</topology>
    </subcellularLocation>
</comment>
<sequence length="252" mass="29199">MASKQGKVLETQILEPKVEWYEDTENHVLRVRLPGFKKDDFRVQIDNFGNLTIKGQRPLGENKLELLHKVLQVPSNSNVDKVTGRYEGDCLSVTFPKIPAQEKEQEKGMEVPPQKRKDEKEEKREEKPPQKEGREEPKSRDEKFEKDYGSPDKKPKYVSEEKEKKEEKVEQKEEYSRPQEAMPRSSGVGEEAGPKKREVATAWKKKVKEAIEGWSDYEFLDDLKETICKKKEVIAVAVAAFTIGFYVSRKLK</sequence>
<feature type="domain" description="SHSP" evidence="7">
    <location>
        <begin position="9"/>
        <end position="112"/>
    </location>
</feature>
<evidence type="ECO:0000256" key="2">
    <source>
        <dbReference type="ARBA" id="ARBA00022475"/>
    </source>
</evidence>
<keyword evidence="2" id="KW-0472">Membrane</keyword>
<evidence type="ECO:0000313" key="10">
    <source>
        <dbReference type="RefSeq" id="XP_020105968.1"/>
    </source>
</evidence>
<dbReference type="AlphaFoldDB" id="A0A6P5GIQ4"/>
<dbReference type="Gramene" id="Aco005912.1.mrna1">
    <property type="protein sequence ID" value="Aco005912.1.mrna1"/>
    <property type="gene ID" value="Aco005912.1.path1"/>
</dbReference>
<dbReference type="GO" id="GO:0034605">
    <property type="term" value="P:cellular response to heat"/>
    <property type="evidence" value="ECO:0007669"/>
    <property type="project" value="TreeGrafter"/>
</dbReference>
<dbReference type="InterPro" id="IPR008978">
    <property type="entry name" value="HSP20-like_chaperone"/>
</dbReference>
<dbReference type="CDD" id="cd06464">
    <property type="entry name" value="ACD_sHsps-like"/>
    <property type="match status" value="1"/>
</dbReference>
<feature type="compositionally biased region" description="Basic and acidic residues" evidence="6">
    <location>
        <begin position="100"/>
        <end position="177"/>
    </location>
</feature>
<dbReference type="PANTHER" id="PTHR43670:SF114">
    <property type="entry name" value="OS05G0592000 PROTEIN"/>
    <property type="match status" value="1"/>
</dbReference>
<keyword evidence="3" id="KW-0611">Plant defense</keyword>
<keyword evidence="9" id="KW-1185">Reference proteome</keyword>